<dbReference type="Proteomes" id="UP000298663">
    <property type="component" value="Unassembled WGS sequence"/>
</dbReference>
<dbReference type="AlphaFoldDB" id="A0A4U8ULK1"/>
<evidence type="ECO:0000313" key="1">
    <source>
        <dbReference type="EMBL" id="TMS33772.1"/>
    </source>
</evidence>
<protein>
    <submittedName>
        <fullName evidence="1">Uncharacterized protein</fullName>
    </submittedName>
</protein>
<dbReference type="EMBL" id="AZBU02000001">
    <property type="protein sequence ID" value="TMS33772.1"/>
    <property type="molecule type" value="Genomic_DNA"/>
</dbReference>
<reference evidence="1 2" key="2">
    <citation type="journal article" date="2019" name="G3 (Bethesda)">
        <title>Hybrid Assembly of the Genome of the Entomopathogenic Nematode Steinernema carpocapsae Identifies the X-Chromosome.</title>
        <authorList>
            <person name="Serra L."/>
            <person name="Macchietto M."/>
            <person name="Macias-Munoz A."/>
            <person name="McGill C.J."/>
            <person name="Rodriguez I.M."/>
            <person name="Rodriguez B."/>
            <person name="Murad R."/>
            <person name="Mortazavi A."/>
        </authorList>
    </citation>
    <scope>NUCLEOTIDE SEQUENCE [LARGE SCALE GENOMIC DNA]</scope>
    <source>
        <strain evidence="1 2">ALL</strain>
    </source>
</reference>
<gene>
    <name evidence="1" type="ORF">L596_001469</name>
</gene>
<sequence>MTRRNKLISVIDSLLWTRDDGGVVFMHIKPTGYVEYGHLPNYMQDVDGKPLFGNTARSSSPGIDRVKKPKPFVNFNHLLQGHSNVSERQCHTPLHIN</sequence>
<name>A0A4U8ULK1_STECR</name>
<reference evidence="1 2" key="1">
    <citation type="journal article" date="2015" name="Genome Biol.">
        <title>Comparative genomics of Steinernema reveals deeply conserved gene regulatory networks.</title>
        <authorList>
            <person name="Dillman A.R."/>
            <person name="Macchietto M."/>
            <person name="Porter C.F."/>
            <person name="Rogers A."/>
            <person name="Williams B."/>
            <person name="Antoshechkin I."/>
            <person name="Lee M.M."/>
            <person name="Goodwin Z."/>
            <person name="Lu X."/>
            <person name="Lewis E.E."/>
            <person name="Goodrich-Blair H."/>
            <person name="Stock S.P."/>
            <person name="Adams B.J."/>
            <person name="Sternberg P.W."/>
            <person name="Mortazavi A."/>
        </authorList>
    </citation>
    <scope>NUCLEOTIDE SEQUENCE [LARGE SCALE GENOMIC DNA]</scope>
    <source>
        <strain evidence="1 2">ALL</strain>
    </source>
</reference>
<accession>A0A4U8ULK1</accession>
<comment type="caution">
    <text evidence="1">The sequence shown here is derived from an EMBL/GenBank/DDBJ whole genome shotgun (WGS) entry which is preliminary data.</text>
</comment>
<organism evidence="1 2">
    <name type="scientific">Steinernema carpocapsae</name>
    <name type="common">Entomopathogenic nematode</name>
    <dbReference type="NCBI Taxonomy" id="34508"/>
    <lineage>
        <taxon>Eukaryota</taxon>
        <taxon>Metazoa</taxon>
        <taxon>Ecdysozoa</taxon>
        <taxon>Nematoda</taxon>
        <taxon>Chromadorea</taxon>
        <taxon>Rhabditida</taxon>
        <taxon>Tylenchina</taxon>
        <taxon>Panagrolaimomorpha</taxon>
        <taxon>Strongyloidoidea</taxon>
        <taxon>Steinernematidae</taxon>
        <taxon>Steinernema</taxon>
    </lineage>
</organism>
<proteinExistence type="predicted"/>
<keyword evidence="2" id="KW-1185">Reference proteome</keyword>
<evidence type="ECO:0000313" key="2">
    <source>
        <dbReference type="Proteomes" id="UP000298663"/>
    </source>
</evidence>